<dbReference type="PANTHER" id="PTHR43236">
    <property type="entry name" value="ANTITOXIN HIGA1"/>
    <property type="match status" value="1"/>
</dbReference>
<evidence type="ECO:0000313" key="2">
    <source>
        <dbReference type="EMBL" id="TMI82070.1"/>
    </source>
</evidence>
<accession>A0A537JF15</accession>
<dbReference type="Gene3D" id="1.10.10.2910">
    <property type="match status" value="1"/>
</dbReference>
<dbReference type="Pfam" id="PF06114">
    <property type="entry name" value="Peptidase_M78"/>
    <property type="match status" value="1"/>
</dbReference>
<dbReference type="AlphaFoldDB" id="A0A537JF15"/>
<organism evidence="2 3">
    <name type="scientific">Candidatus Segetimicrobium genomatis</name>
    <dbReference type="NCBI Taxonomy" id="2569760"/>
    <lineage>
        <taxon>Bacteria</taxon>
        <taxon>Bacillati</taxon>
        <taxon>Candidatus Sysuimicrobiota</taxon>
        <taxon>Candidatus Sysuimicrobiia</taxon>
        <taxon>Candidatus Sysuimicrobiales</taxon>
        <taxon>Candidatus Segetimicrobiaceae</taxon>
        <taxon>Candidatus Segetimicrobium</taxon>
    </lineage>
</organism>
<dbReference type="InterPro" id="IPR010359">
    <property type="entry name" value="IrrE_HExxH"/>
</dbReference>
<dbReference type="Proteomes" id="UP000318093">
    <property type="component" value="Unassembled WGS sequence"/>
</dbReference>
<dbReference type="InterPro" id="IPR052345">
    <property type="entry name" value="Rad_response_metalloprotease"/>
</dbReference>
<protein>
    <submittedName>
        <fullName evidence="2">ImmA/IrrE family metallo-endopeptidase</fullName>
    </submittedName>
</protein>
<name>A0A537JF15_9BACT</name>
<feature type="domain" description="IrrE N-terminal-like" evidence="1">
    <location>
        <begin position="125"/>
        <end position="244"/>
    </location>
</feature>
<dbReference type="EMBL" id="VBAN01000180">
    <property type="protein sequence ID" value="TMI82070.1"/>
    <property type="molecule type" value="Genomic_DNA"/>
</dbReference>
<proteinExistence type="predicted"/>
<evidence type="ECO:0000313" key="3">
    <source>
        <dbReference type="Proteomes" id="UP000318093"/>
    </source>
</evidence>
<gene>
    <name evidence="2" type="ORF">E6H03_06175</name>
</gene>
<dbReference type="PANTHER" id="PTHR43236:SF2">
    <property type="entry name" value="BLL0069 PROTEIN"/>
    <property type="match status" value="1"/>
</dbReference>
<evidence type="ECO:0000259" key="1">
    <source>
        <dbReference type="Pfam" id="PF06114"/>
    </source>
</evidence>
<sequence length="251" mass="27679">MRDCGQCGHELEPFFDSTCEPPVAWLCQGCGSVTLEEDLRALSPSARSELATLQAFIAPVPGSGRAPREPQPALGRAQARARAILEGVRALPVDIERIAVQYGYPVSERPLPPDERGTIARDGDYTVIVINQNRTGITDAERRWIIAEELGHAVLEHSTLVASTAPGHRLTIPEPRRRVEEREAKRFAAEVLMPEEKIRGRFAELAPRIHQALGLRQRQGETDEVVAALARMFAVSPAAMRTRLEELDLIG</sequence>
<reference evidence="2 3" key="1">
    <citation type="journal article" date="2019" name="Nat. Microbiol.">
        <title>Mediterranean grassland soil C-N compound turnover is dependent on rainfall and depth, and is mediated by genomically divergent microorganisms.</title>
        <authorList>
            <person name="Diamond S."/>
            <person name="Andeer P.F."/>
            <person name="Li Z."/>
            <person name="Crits-Christoph A."/>
            <person name="Burstein D."/>
            <person name="Anantharaman K."/>
            <person name="Lane K.R."/>
            <person name="Thomas B.C."/>
            <person name="Pan C."/>
            <person name="Northen T.R."/>
            <person name="Banfield J.F."/>
        </authorList>
    </citation>
    <scope>NUCLEOTIDE SEQUENCE [LARGE SCALE GENOMIC DNA]</scope>
    <source>
        <strain evidence="2">NP_6</strain>
    </source>
</reference>
<comment type="caution">
    <text evidence="2">The sequence shown here is derived from an EMBL/GenBank/DDBJ whole genome shotgun (WGS) entry which is preliminary data.</text>
</comment>